<feature type="transmembrane region" description="Helical" evidence="1">
    <location>
        <begin position="141"/>
        <end position="162"/>
    </location>
</feature>
<keyword evidence="1" id="KW-0472">Membrane</keyword>
<proteinExistence type="predicted"/>
<dbReference type="Proteomes" id="UP001202887">
    <property type="component" value="Unassembled WGS sequence"/>
</dbReference>
<evidence type="ECO:0000313" key="3">
    <source>
        <dbReference type="Proteomes" id="UP001202887"/>
    </source>
</evidence>
<sequence>MGGLSPWMCMAVCWPYLSALALVVPSRGGERTRAAVLSVVGLACALMWWWACALSVHDALLLCPPVLLCLVTMVHMGGMAAWGRDGRIDAIMAQCVSGNAMAAIAADDVDVTIALLALTLLMRVVPVVLRHGQAREGWRFFHAGAAGVIVAQAGALVLSPLGNGPLDGLGMVLLAAGLLGACGLIGMSLPVGRDGGLCIMPVVPVLYLLSGPVVSLDAQQAAVTLRAMMIGMGGVMVWFAALMVWHDRGWIWQARMPVDDLSARMPMHGGRRQWGHMMAGWIGLAVMGVGAGGPVGTMATLLAMMAVCLCAPLRSWGAPWPAVLGYVRRGLPPTLPFVAMMMTVMAVAHVSIWAMVALLPALWLLLVGCQAERGDVTGARQQQQVPDTMTGVLARNASALALLALLVGGLVVVLYPVGL</sequence>
<feature type="transmembrane region" description="Helical" evidence="1">
    <location>
        <begin position="337"/>
        <end position="366"/>
    </location>
</feature>
<feature type="transmembrane region" description="Helical" evidence="1">
    <location>
        <begin position="168"/>
        <end position="189"/>
    </location>
</feature>
<protein>
    <submittedName>
        <fullName evidence="2">Uncharacterized protein</fullName>
    </submittedName>
</protein>
<feature type="transmembrane region" description="Helical" evidence="1">
    <location>
        <begin position="274"/>
        <end position="292"/>
    </location>
</feature>
<gene>
    <name evidence="2" type="ORF">K1W68_10655</name>
</gene>
<feature type="transmembrane region" description="Helical" evidence="1">
    <location>
        <begin position="227"/>
        <end position="245"/>
    </location>
</feature>
<name>A0AAW5EUA7_NOVHA</name>
<feature type="transmembrane region" description="Helical" evidence="1">
    <location>
        <begin position="397"/>
        <end position="417"/>
    </location>
</feature>
<reference evidence="2" key="1">
    <citation type="journal article" date="2021" name="Polymers (Basel)">
        <title>Highly Stretchable Bacterial Cellulose Produced by Komagataeibacter hansenii SI1.</title>
        <authorList>
            <person name="Cielecka I."/>
            <person name="Ryngajllo M."/>
            <person name="Maniukiewicz W."/>
            <person name="Bielecki S."/>
        </authorList>
    </citation>
    <scope>NUCLEOTIDE SEQUENCE</scope>
    <source>
        <strain evidence="2">SI1</strain>
    </source>
</reference>
<evidence type="ECO:0000313" key="2">
    <source>
        <dbReference type="EMBL" id="MCJ8354443.1"/>
    </source>
</evidence>
<feature type="transmembrane region" description="Helical" evidence="1">
    <location>
        <begin position="59"/>
        <end position="82"/>
    </location>
</feature>
<comment type="caution">
    <text evidence="2">The sequence shown here is derived from an EMBL/GenBank/DDBJ whole genome shotgun (WGS) entry which is preliminary data.</text>
</comment>
<accession>A0AAW5EUA7</accession>
<evidence type="ECO:0000256" key="1">
    <source>
        <dbReference type="SAM" id="Phobius"/>
    </source>
</evidence>
<keyword evidence="1" id="KW-0812">Transmembrane</keyword>
<keyword evidence="1" id="KW-1133">Transmembrane helix</keyword>
<feature type="transmembrane region" description="Helical" evidence="1">
    <location>
        <begin position="34"/>
        <end position="52"/>
    </location>
</feature>
<reference evidence="2" key="2">
    <citation type="submission" date="2022-03" db="EMBL/GenBank/DDBJ databases">
        <authorList>
            <person name="Ryngajllo M."/>
            <person name="Jacek P."/>
            <person name="Kubiak K."/>
        </authorList>
    </citation>
    <scope>NUCLEOTIDE SEQUENCE</scope>
    <source>
        <strain evidence="2">SI1</strain>
    </source>
</reference>
<dbReference type="RefSeq" id="WP_062809116.1">
    <property type="nucleotide sequence ID" value="NZ_CP094848.1"/>
</dbReference>
<feature type="transmembrane region" description="Helical" evidence="1">
    <location>
        <begin position="7"/>
        <end position="28"/>
    </location>
</feature>
<dbReference type="AlphaFoldDB" id="A0AAW5EUA7"/>
<organism evidence="2 3">
    <name type="scientific">Novacetimonas hansenii</name>
    <name type="common">Komagataeibacter hansenii</name>
    <dbReference type="NCBI Taxonomy" id="436"/>
    <lineage>
        <taxon>Bacteria</taxon>
        <taxon>Pseudomonadati</taxon>
        <taxon>Pseudomonadota</taxon>
        <taxon>Alphaproteobacteria</taxon>
        <taxon>Acetobacterales</taxon>
        <taxon>Acetobacteraceae</taxon>
        <taxon>Novacetimonas</taxon>
    </lineage>
</organism>
<feature type="transmembrane region" description="Helical" evidence="1">
    <location>
        <begin position="196"/>
        <end position="215"/>
    </location>
</feature>
<dbReference type="EMBL" id="JAIBCX010000026">
    <property type="protein sequence ID" value="MCJ8354443.1"/>
    <property type="molecule type" value="Genomic_DNA"/>
</dbReference>